<organism evidence="2 3">
    <name type="scientific">Scleropages formosus</name>
    <name type="common">Asian bonytongue</name>
    <name type="synonym">Osteoglossum formosum</name>
    <dbReference type="NCBI Taxonomy" id="113540"/>
    <lineage>
        <taxon>Eukaryota</taxon>
        <taxon>Metazoa</taxon>
        <taxon>Chordata</taxon>
        <taxon>Craniata</taxon>
        <taxon>Vertebrata</taxon>
        <taxon>Euteleostomi</taxon>
        <taxon>Actinopterygii</taxon>
        <taxon>Neopterygii</taxon>
        <taxon>Teleostei</taxon>
        <taxon>Osteoglossocephala</taxon>
        <taxon>Osteoglossomorpha</taxon>
        <taxon>Osteoglossiformes</taxon>
        <taxon>Osteoglossidae</taxon>
        <taxon>Scleropages</taxon>
    </lineage>
</organism>
<feature type="region of interest" description="Disordered" evidence="1">
    <location>
        <begin position="239"/>
        <end position="305"/>
    </location>
</feature>
<dbReference type="Proteomes" id="UP000034805">
    <property type="component" value="Unassembled WGS sequence"/>
</dbReference>
<proteinExistence type="predicted"/>
<feature type="compositionally biased region" description="Basic and acidic residues" evidence="1">
    <location>
        <begin position="257"/>
        <end position="282"/>
    </location>
</feature>
<sequence length="305" mass="34180">VNLLEKYLLERIPVRSTDTIKFLPQKCLFRRVQSFSAKDVSSALGPRQTPLQPLSPLRSIPYLKSLRHLRNQTKAPLEDVMKPLKVSVFVLGQEEHVPSSSSDWEEDEDEFIEAENPRRTSRLWKNLYLDVESLAGGLQCKDGEASEISEASEADALEKKKELGLQGSAPSAKQILDPPSQRANSELGPHQTVRESLLPLRSIPYLKSLCHLKDQTKVPMEDAMKPLEVSVFVLGHEEHVPSSSSDWEGDEDEFSGEEDRKASKERKASEQDVLEGKEEPELRGQASYTNNIPEPVTPPPPLITP</sequence>
<feature type="compositionally biased region" description="Acidic residues" evidence="1">
    <location>
        <begin position="247"/>
        <end position="256"/>
    </location>
</feature>
<feature type="compositionally biased region" description="Pro residues" evidence="1">
    <location>
        <begin position="295"/>
        <end position="305"/>
    </location>
</feature>
<dbReference type="EMBL" id="JARO02014089">
    <property type="protein sequence ID" value="KPP58376.1"/>
    <property type="molecule type" value="Genomic_DNA"/>
</dbReference>
<evidence type="ECO:0000256" key="1">
    <source>
        <dbReference type="SAM" id="MobiDB-lite"/>
    </source>
</evidence>
<evidence type="ECO:0000313" key="3">
    <source>
        <dbReference type="Proteomes" id="UP000034805"/>
    </source>
</evidence>
<protein>
    <submittedName>
        <fullName evidence="2">Uncharacterized protein</fullName>
    </submittedName>
</protein>
<evidence type="ECO:0000313" key="2">
    <source>
        <dbReference type="EMBL" id="KPP58376.1"/>
    </source>
</evidence>
<gene>
    <name evidence="2" type="ORF">Z043_123804</name>
</gene>
<comment type="caution">
    <text evidence="2">The sequence shown here is derived from an EMBL/GenBank/DDBJ whole genome shotgun (WGS) entry which is preliminary data.</text>
</comment>
<dbReference type="AlphaFoldDB" id="A0A0P7TL36"/>
<feature type="non-terminal residue" evidence="2">
    <location>
        <position position="305"/>
    </location>
</feature>
<name>A0A0P7TL36_SCLFO</name>
<reference evidence="2 3" key="1">
    <citation type="submission" date="2015-08" db="EMBL/GenBank/DDBJ databases">
        <title>The genome of the Asian arowana (Scleropages formosus).</title>
        <authorList>
            <person name="Tan M.H."/>
            <person name="Gan H.M."/>
            <person name="Croft L.J."/>
            <person name="Austin C.M."/>
        </authorList>
    </citation>
    <scope>NUCLEOTIDE SEQUENCE [LARGE SCALE GENOMIC DNA]</scope>
    <source>
        <strain evidence="2">Aro1</strain>
    </source>
</reference>
<feature type="region of interest" description="Disordered" evidence="1">
    <location>
        <begin position="164"/>
        <end position="192"/>
    </location>
</feature>
<accession>A0A0P7TL36</accession>
<feature type="non-terminal residue" evidence="2">
    <location>
        <position position="1"/>
    </location>
</feature>